<comment type="similarity">
    <text evidence="1 5">Belongs to the type-B carboxylesterase/lipase family.</text>
</comment>
<dbReference type="GO" id="GO:0005886">
    <property type="term" value="C:plasma membrane"/>
    <property type="evidence" value="ECO:0007669"/>
    <property type="project" value="TreeGrafter"/>
</dbReference>
<keyword evidence="2" id="KW-0719">Serine esterase</keyword>
<evidence type="ECO:0000256" key="5">
    <source>
        <dbReference type="RuleBase" id="RU361235"/>
    </source>
</evidence>
<evidence type="ECO:0000259" key="6">
    <source>
        <dbReference type="Pfam" id="PF00135"/>
    </source>
</evidence>
<proteinExistence type="inferred from homology"/>
<dbReference type="SUPFAM" id="SSF53474">
    <property type="entry name" value="alpha/beta-Hydrolases"/>
    <property type="match status" value="1"/>
</dbReference>
<dbReference type="PANTHER" id="PTHR43918">
    <property type="entry name" value="ACETYLCHOLINESTERASE"/>
    <property type="match status" value="1"/>
</dbReference>
<dbReference type="AlphaFoldDB" id="A0A7R9MIC2"/>
<dbReference type="InterPro" id="IPR002018">
    <property type="entry name" value="CarbesteraseB"/>
</dbReference>
<dbReference type="Gene3D" id="3.40.50.1820">
    <property type="entry name" value="alpha/beta hydrolase"/>
    <property type="match status" value="1"/>
</dbReference>
<protein>
    <recommendedName>
        <fullName evidence="5">Carboxylic ester hydrolase</fullName>
        <ecNumber evidence="5">3.1.1.-</ecNumber>
    </recommendedName>
</protein>
<dbReference type="EMBL" id="CAJPVJ010018332">
    <property type="protein sequence ID" value="CAG2176929.1"/>
    <property type="molecule type" value="Genomic_DNA"/>
</dbReference>
<accession>A0A7R9MIC2</accession>
<keyword evidence="3 5" id="KW-0378">Hydrolase</keyword>
<keyword evidence="8" id="KW-1185">Reference proteome</keyword>
<dbReference type="InterPro" id="IPR019826">
    <property type="entry name" value="Carboxylesterase_B_AS"/>
</dbReference>
<keyword evidence="4" id="KW-0325">Glycoprotein</keyword>
<dbReference type="GO" id="GO:0019695">
    <property type="term" value="P:choline metabolic process"/>
    <property type="evidence" value="ECO:0007669"/>
    <property type="project" value="TreeGrafter"/>
</dbReference>
<reference evidence="7" key="1">
    <citation type="submission" date="2020-11" db="EMBL/GenBank/DDBJ databases">
        <authorList>
            <person name="Tran Van P."/>
        </authorList>
    </citation>
    <scope>NUCLEOTIDE SEQUENCE</scope>
</reference>
<dbReference type="OrthoDB" id="6484147at2759"/>
<evidence type="ECO:0000256" key="1">
    <source>
        <dbReference type="ARBA" id="ARBA00005964"/>
    </source>
</evidence>
<dbReference type="InterPro" id="IPR050654">
    <property type="entry name" value="AChE-related_enzymes"/>
</dbReference>
<dbReference type="EC" id="3.1.1.-" evidence="5"/>
<name>A0A7R9MIC2_9ACAR</name>
<dbReference type="GO" id="GO:0006581">
    <property type="term" value="P:acetylcholine catabolic process"/>
    <property type="evidence" value="ECO:0007669"/>
    <property type="project" value="TreeGrafter"/>
</dbReference>
<dbReference type="Pfam" id="PF00135">
    <property type="entry name" value="COesterase"/>
    <property type="match status" value="1"/>
</dbReference>
<dbReference type="InterPro" id="IPR029058">
    <property type="entry name" value="AB_hydrolase_fold"/>
</dbReference>
<evidence type="ECO:0000313" key="7">
    <source>
        <dbReference type="EMBL" id="CAD7659767.1"/>
    </source>
</evidence>
<gene>
    <name evidence="7" type="ORF">ONB1V03_LOCUS16362</name>
</gene>
<dbReference type="PANTHER" id="PTHR43918:SF4">
    <property type="entry name" value="CARBOXYLIC ESTER HYDROLASE"/>
    <property type="match status" value="1"/>
</dbReference>
<dbReference type="EMBL" id="OC933157">
    <property type="protein sequence ID" value="CAD7659767.1"/>
    <property type="molecule type" value="Genomic_DNA"/>
</dbReference>
<evidence type="ECO:0000256" key="3">
    <source>
        <dbReference type="ARBA" id="ARBA00022801"/>
    </source>
</evidence>
<evidence type="ECO:0000256" key="4">
    <source>
        <dbReference type="ARBA" id="ARBA00023180"/>
    </source>
</evidence>
<dbReference type="GO" id="GO:0005615">
    <property type="term" value="C:extracellular space"/>
    <property type="evidence" value="ECO:0007669"/>
    <property type="project" value="TreeGrafter"/>
</dbReference>
<dbReference type="GO" id="GO:0003990">
    <property type="term" value="F:acetylcholinesterase activity"/>
    <property type="evidence" value="ECO:0007669"/>
    <property type="project" value="TreeGrafter"/>
</dbReference>
<sequence>MLSPRLGDSGSVDHDPFKHRNRVSSMAHEDCLTLIVWTPSEHPLDKPTGALKPVMFSIHGGAFSIGSIYSSVFNASVLSTYGTVVVSVGYRLGRLGFLYGGDDSAPGNVGLYDQQLALKWVRDNIHAFGGDRDQMTVFGESAGSWSISAHILSPLSRGLFKRAIMQSGALMFNKHRSLVTTAEALSKAKQFARQLNCSDPHKWLDCLRDIKDPNLFSESYDTSNTYGASNAVFGTQFLPLLPQKAFETHAYSSGEYQGNSFEMNILTLL</sequence>
<evidence type="ECO:0000256" key="2">
    <source>
        <dbReference type="ARBA" id="ARBA00022487"/>
    </source>
</evidence>
<dbReference type="Proteomes" id="UP000728032">
    <property type="component" value="Unassembled WGS sequence"/>
</dbReference>
<feature type="domain" description="Carboxylesterase type B" evidence="6">
    <location>
        <begin position="22"/>
        <end position="248"/>
    </location>
</feature>
<evidence type="ECO:0000313" key="8">
    <source>
        <dbReference type="Proteomes" id="UP000728032"/>
    </source>
</evidence>
<dbReference type="PROSITE" id="PS00122">
    <property type="entry name" value="CARBOXYLESTERASE_B_1"/>
    <property type="match status" value="1"/>
</dbReference>
<organism evidence="7">
    <name type="scientific">Oppiella nova</name>
    <dbReference type="NCBI Taxonomy" id="334625"/>
    <lineage>
        <taxon>Eukaryota</taxon>
        <taxon>Metazoa</taxon>
        <taxon>Ecdysozoa</taxon>
        <taxon>Arthropoda</taxon>
        <taxon>Chelicerata</taxon>
        <taxon>Arachnida</taxon>
        <taxon>Acari</taxon>
        <taxon>Acariformes</taxon>
        <taxon>Sarcoptiformes</taxon>
        <taxon>Oribatida</taxon>
        <taxon>Brachypylina</taxon>
        <taxon>Oppioidea</taxon>
        <taxon>Oppiidae</taxon>
        <taxon>Oppiella</taxon>
    </lineage>
</organism>